<evidence type="ECO:0000256" key="7">
    <source>
        <dbReference type="ARBA" id="ARBA00022795"/>
    </source>
</evidence>
<evidence type="ECO:0000256" key="14">
    <source>
        <dbReference type="SAM" id="MobiDB-lite"/>
    </source>
</evidence>
<dbReference type="GO" id="GO:0005047">
    <property type="term" value="F:signal recognition particle binding"/>
    <property type="evidence" value="ECO:0007669"/>
    <property type="project" value="TreeGrafter"/>
</dbReference>
<dbReference type="Gene3D" id="1.20.120.1380">
    <property type="entry name" value="Flagellar FlhF biosynthesis protein, N domain"/>
    <property type="match status" value="1"/>
</dbReference>
<dbReference type="SUPFAM" id="SSF52540">
    <property type="entry name" value="P-loop containing nucleoside triphosphate hydrolases"/>
    <property type="match status" value="1"/>
</dbReference>
<gene>
    <name evidence="17" type="primary">flhF</name>
    <name evidence="17" type="ORF">EXJ73_13570</name>
</gene>
<evidence type="ECO:0000256" key="6">
    <source>
        <dbReference type="ARBA" id="ARBA00022741"/>
    </source>
</evidence>
<keyword evidence="8" id="KW-0653">Protein transport</keyword>
<evidence type="ECO:0000256" key="5">
    <source>
        <dbReference type="ARBA" id="ARBA00022475"/>
    </source>
</evidence>
<dbReference type="CDD" id="cd17873">
    <property type="entry name" value="FlhF"/>
    <property type="match status" value="1"/>
</dbReference>
<evidence type="ECO:0000256" key="9">
    <source>
        <dbReference type="ARBA" id="ARBA00023134"/>
    </source>
</evidence>
<dbReference type="GO" id="GO:0003924">
    <property type="term" value="F:GTPase activity"/>
    <property type="evidence" value="ECO:0007669"/>
    <property type="project" value="UniProtKB-UniRule"/>
</dbReference>
<keyword evidence="10" id="KW-0472">Membrane</keyword>
<proteinExistence type="inferred from homology"/>
<evidence type="ECO:0000256" key="12">
    <source>
        <dbReference type="ARBA" id="ARBA00025337"/>
    </source>
</evidence>
<evidence type="ECO:0000256" key="3">
    <source>
        <dbReference type="ARBA" id="ARBA00014919"/>
    </source>
</evidence>
<evidence type="ECO:0000256" key="13">
    <source>
        <dbReference type="NCBIfam" id="TIGR03499"/>
    </source>
</evidence>
<evidence type="ECO:0000256" key="8">
    <source>
        <dbReference type="ARBA" id="ARBA00022927"/>
    </source>
</evidence>
<evidence type="ECO:0000313" key="17">
    <source>
        <dbReference type="EMBL" id="MDG0863494.1"/>
    </source>
</evidence>
<evidence type="ECO:0000313" key="18">
    <source>
        <dbReference type="Proteomes" id="UP001152766"/>
    </source>
</evidence>
<dbReference type="RefSeq" id="WP_268152789.1">
    <property type="nucleotide sequence ID" value="NZ_JAPPUW010000017.1"/>
</dbReference>
<dbReference type="EMBL" id="SGUG01000018">
    <property type="protein sequence ID" value="MDG0863494.1"/>
    <property type="molecule type" value="Genomic_DNA"/>
</dbReference>
<comment type="subcellular location">
    <subcellularLocation>
        <location evidence="1">Cell membrane</location>
        <topology evidence="1">Peripheral membrane protein</topology>
        <orientation evidence="1">Cytoplasmic side</orientation>
    </subcellularLocation>
</comment>
<comment type="similarity">
    <text evidence="2">Belongs to the GTP-binding SRP family.</text>
</comment>
<evidence type="ECO:0000259" key="15">
    <source>
        <dbReference type="SMART" id="SM00382"/>
    </source>
</evidence>
<dbReference type="InterPro" id="IPR003593">
    <property type="entry name" value="AAA+_ATPase"/>
</dbReference>
<dbReference type="GO" id="GO:0044781">
    <property type="term" value="P:bacterial-type flagellum organization"/>
    <property type="evidence" value="ECO:0007669"/>
    <property type="project" value="UniProtKB-UniRule"/>
</dbReference>
<dbReference type="SMART" id="SM00962">
    <property type="entry name" value="SRP54"/>
    <property type="match status" value="1"/>
</dbReference>
<dbReference type="GO" id="GO:0005525">
    <property type="term" value="F:GTP binding"/>
    <property type="evidence" value="ECO:0007669"/>
    <property type="project" value="UniProtKB-UniRule"/>
</dbReference>
<keyword evidence="6" id="KW-0547">Nucleotide-binding</keyword>
<keyword evidence="5" id="KW-1003">Cell membrane</keyword>
<dbReference type="FunFam" id="3.40.50.300:FF:000695">
    <property type="entry name" value="Flagellar biosynthesis regulator FlhF"/>
    <property type="match status" value="1"/>
</dbReference>
<keyword evidence="17" id="KW-0282">Flagellum</keyword>
<feature type="region of interest" description="Disordered" evidence="14">
    <location>
        <begin position="56"/>
        <end position="78"/>
    </location>
</feature>
<dbReference type="Proteomes" id="UP001152766">
    <property type="component" value="Unassembled WGS sequence"/>
</dbReference>
<feature type="compositionally biased region" description="Low complexity" evidence="14">
    <location>
        <begin position="159"/>
        <end position="180"/>
    </location>
</feature>
<keyword evidence="18" id="KW-1185">Reference proteome</keyword>
<feature type="domain" description="AAA+ ATPase" evidence="15">
    <location>
        <begin position="321"/>
        <end position="466"/>
    </location>
</feature>
<evidence type="ECO:0000256" key="11">
    <source>
        <dbReference type="ARBA" id="ARBA00023225"/>
    </source>
</evidence>
<feature type="region of interest" description="Disordered" evidence="14">
    <location>
        <begin position="122"/>
        <end position="180"/>
    </location>
</feature>
<evidence type="ECO:0000256" key="2">
    <source>
        <dbReference type="ARBA" id="ARBA00008531"/>
    </source>
</evidence>
<dbReference type="Gene3D" id="3.40.50.300">
    <property type="entry name" value="P-loop containing nucleotide triphosphate hydrolases"/>
    <property type="match status" value="1"/>
</dbReference>
<feature type="compositionally biased region" description="Low complexity" evidence="14">
    <location>
        <begin position="123"/>
        <end position="149"/>
    </location>
</feature>
<comment type="caution">
    <text evidence="17">The sequence shown here is derived from an EMBL/GenBank/DDBJ whole genome shotgun (WGS) entry which is preliminary data.</text>
</comment>
<keyword evidence="17" id="KW-0969">Cilium</keyword>
<keyword evidence="9" id="KW-0342">GTP-binding</keyword>
<dbReference type="InterPro" id="IPR047040">
    <property type="entry name" value="FlhF__GTPase_dom"/>
</dbReference>
<dbReference type="GO" id="GO:0006614">
    <property type="term" value="P:SRP-dependent cotranslational protein targeting to membrane"/>
    <property type="evidence" value="ECO:0007669"/>
    <property type="project" value="UniProtKB-UniRule"/>
</dbReference>
<dbReference type="NCBIfam" id="TIGR03499">
    <property type="entry name" value="FlhF"/>
    <property type="match status" value="1"/>
</dbReference>
<dbReference type="GO" id="GO:0015031">
    <property type="term" value="P:protein transport"/>
    <property type="evidence" value="ECO:0007669"/>
    <property type="project" value="UniProtKB-KW"/>
</dbReference>
<keyword evidence="4" id="KW-0813">Transport</keyword>
<dbReference type="PANTHER" id="PTHR43134:SF3">
    <property type="entry name" value="FLAGELLAR BIOSYNTHESIS PROTEIN FLHF"/>
    <property type="match status" value="1"/>
</dbReference>
<evidence type="ECO:0000256" key="10">
    <source>
        <dbReference type="ARBA" id="ARBA00023136"/>
    </source>
</evidence>
<evidence type="ECO:0000259" key="16">
    <source>
        <dbReference type="SMART" id="SM00962"/>
    </source>
</evidence>
<dbReference type="InterPro" id="IPR027417">
    <property type="entry name" value="P-loop_NTPase"/>
</dbReference>
<dbReference type="Pfam" id="PF00448">
    <property type="entry name" value="SRP54"/>
    <property type="match status" value="1"/>
</dbReference>
<reference evidence="17" key="1">
    <citation type="submission" date="2019-02" db="EMBL/GenBank/DDBJ databases">
        <title>Draft genome of the type strain Pelomonas aquatica CCUG 52575T.</title>
        <authorList>
            <person name="Gomila M."/>
            <person name="Lalucat J."/>
        </authorList>
    </citation>
    <scope>NUCLEOTIDE SEQUENCE</scope>
    <source>
        <strain evidence="17">CCUG 52575</strain>
    </source>
</reference>
<dbReference type="AlphaFoldDB" id="A0A9X4LIB6"/>
<sequence length="543" mass="58252">MNVRKFTARTSREALALVKQAFGPDAVVLSNKSVAEGVEVLAMAPEGMGQIEQMAATAPRGVARPPQPAEPQPRASFAERSQRLEPGFGGPDVQSDVQQLAMSTLRFQDYVRERVLRRREAELAGQPDPLGRPAARPAPQPSAVSPEAARAQRERRAAEAMAALAPRRADPAPAQARAAPPVLRDEIRLPSAMPAQARAVPQLGDLATAEPLPLPGQPNATQRSQMDMAAELRQMRGLIEERFSSLAFMEKLQRQPVQARLTQKLLELGFSPALVRKLAESCPSEFKAGSPTDPADETAWAAHVLSRNLQADEAAPAIEDRGGVFALIGSTGVGKTTTTAKLAAHFATKYGASQLGLITLDAYRVGAHEQLRAYGRILGVPVHTAHDRASLDDLLELLSGKKLVLVDTAGMAQRDSRTQELLEMLAHPSIRKLLVINAAQQGETIEDVVGAWKGAACEGVVLSKIDEAVKLAPALDTLIRHKLKVLGVANGQRVPEDWHRLPGTALVQRALKSPAAGAWRMDNADVNLIFAGAPLTDGMRAIH</sequence>
<keyword evidence="17" id="KW-0966">Cell projection</keyword>
<dbReference type="SMART" id="SM00382">
    <property type="entry name" value="AAA"/>
    <property type="match status" value="1"/>
</dbReference>
<protein>
    <recommendedName>
        <fullName evidence="3 13">Flagellar biosynthesis protein FlhF</fullName>
    </recommendedName>
</protein>
<dbReference type="GO" id="GO:0005886">
    <property type="term" value="C:plasma membrane"/>
    <property type="evidence" value="ECO:0007669"/>
    <property type="project" value="UniProtKB-SubCell"/>
</dbReference>
<evidence type="ECO:0000256" key="1">
    <source>
        <dbReference type="ARBA" id="ARBA00004413"/>
    </source>
</evidence>
<accession>A0A9X4LIB6</accession>
<name>A0A9X4LIB6_9BURK</name>
<evidence type="ECO:0000256" key="4">
    <source>
        <dbReference type="ARBA" id="ARBA00022448"/>
    </source>
</evidence>
<dbReference type="PANTHER" id="PTHR43134">
    <property type="entry name" value="SIGNAL RECOGNITION PARTICLE RECEPTOR SUBUNIT ALPHA"/>
    <property type="match status" value="1"/>
</dbReference>
<comment type="function">
    <text evidence="12">Necessary for flagellar biosynthesis. May be involved in translocation of the flagellum.</text>
</comment>
<keyword evidence="11" id="KW-1006">Bacterial flagellum protein export</keyword>
<keyword evidence="7" id="KW-1005">Bacterial flagellum biogenesis</keyword>
<dbReference type="InterPro" id="IPR020006">
    <property type="entry name" value="FlhF"/>
</dbReference>
<feature type="domain" description="SRP54-type proteins GTP-binding" evidence="16">
    <location>
        <begin position="322"/>
        <end position="512"/>
    </location>
</feature>
<organism evidence="17 18">
    <name type="scientific">Pelomonas aquatica</name>
    <dbReference type="NCBI Taxonomy" id="431058"/>
    <lineage>
        <taxon>Bacteria</taxon>
        <taxon>Pseudomonadati</taxon>
        <taxon>Pseudomonadota</taxon>
        <taxon>Betaproteobacteria</taxon>
        <taxon>Burkholderiales</taxon>
        <taxon>Sphaerotilaceae</taxon>
        <taxon>Roseateles</taxon>
    </lineage>
</organism>
<dbReference type="InterPro" id="IPR000897">
    <property type="entry name" value="SRP54_GTPase_dom"/>
</dbReference>